<dbReference type="PROSITE" id="PS51257">
    <property type="entry name" value="PROKAR_LIPOPROTEIN"/>
    <property type="match status" value="1"/>
</dbReference>
<sequence>MMKTIAAALATTVLVSGCMTLSGIYELSLQDKDGKPPGHNTRVVAQGSGIYSMRNAMCSAHPGATVIIKDAESDAELKSQSPYQC</sequence>
<reference evidence="1 2" key="1">
    <citation type="submission" date="2016-10" db="EMBL/GenBank/DDBJ databases">
        <authorList>
            <person name="de Groot N.N."/>
        </authorList>
    </citation>
    <scope>NUCLEOTIDE SEQUENCE [LARGE SCALE GENOMIC DNA]</scope>
    <source>
        <strain evidence="1 2">LMG 18387</strain>
    </source>
</reference>
<proteinExistence type="predicted"/>
<gene>
    <name evidence="1" type="ORF">SAMN05216588_11215</name>
</gene>
<evidence type="ECO:0000313" key="2">
    <source>
        <dbReference type="Proteomes" id="UP000198606"/>
    </source>
</evidence>
<protein>
    <recommendedName>
        <fullName evidence="3">Lipoprotein</fullName>
    </recommendedName>
</protein>
<organism evidence="1 2">
    <name type="scientific">Phytopseudomonas flavescens</name>
    <dbReference type="NCBI Taxonomy" id="29435"/>
    <lineage>
        <taxon>Bacteria</taxon>
        <taxon>Pseudomonadati</taxon>
        <taxon>Pseudomonadota</taxon>
        <taxon>Gammaproteobacteria</taxon>
        <taxon>Pseudomonadales</taxon>
        <taxon>Pseudomonadaceae</taxon>
        <taxon>Phytopseudomonas</taxon>
    </lineage>
</organism>
<evidence type="ECO:0008006" key="3">
    <source>
        <dbReference type="Google" id="ProtNLM"/>
    </source>
</evidence>
<name>A0A1G8I9N4_9GAMM</name>
<dbReference type="Proteomes" id="UP000198606">
    <property type="component" value="Unassembled WGS sequence"/>
</dbReference>
<accession>A0A1G8I9N4</accession>
<dbReference type="STRING" id="29435.SAMN05216588_11215"/>
<dbReference type="AlphaFoldDB" id="A0A1G8I9N4"/>
<dbReference type="EMBL" id="FNDG01000012">
    <property type="protein sequence ID" value="SDI15685.1"/>
    <property type="molecule type" value="Genomic_DNA"/>
</dbReference>
<evidence type="ECO:0000313" key="1">
    <source>
        <dbReference type="EMBL" id="SDI15685.1"/>
    </source>
</evidence>